<feature type="domain" description="MrfA-like Zn-binding" evidence="1">
    <location>
        <begin position="480"/>
        <end position="584"/>
    </location>
</feature>
<organism evidence="2 3">
    <name type="scientific">Herpetosiphon gulosus</name>
    <dbReference type="NCBI Taxonomy" id="1973496"/>
    <lineage>
        <taxon>Bacteria</taxon>
        <taxon>Bacillati</taxon>
        <taxon>Chloroflexota</taxon>
        <taxon>Chloroflexia</taxon>
        <taxon>Herpetosiphonales</taxon>
        <taxon>Herpetosiphonaceae</taxon>
        <taxon>Herpetosiphon</taxon>
    </lineage>
</organism>
<name>A0ABP9X6P8_9CHLR</name>
<keyword evidence="3" id="KW-1185">Reference proteome</keyword>
<dbReference type="InterPro" id="IPR018973">
    <property type="entry name" value="MZB"/>
</dbReference>
<protein>
    <recommendedName>
        <fullName evidence="1">MrfA-like Zn-binding domain-containing protein</fullName>
    </recommendedName>
</protein>
<proteinExistence type="predicted"/>
<evidence type="ECO:0000313" key="3">
    <source>
        <dbReference type="Proteomes" id="UP001428290"/>
    </source>
</evidence>
<evidence type="ECO:0000259" key="1">
    <source>
        <dbReference type="Pfam" id="PF09369"/>
    </source>
</evidence>
<accession>A0ABP9X6P8</accession>
<dbReference type="NCBIfam" id="NF038324">
    <property type="entry name" value="DrmB_fam"/>
    <property type="match status" value="1"/>
</dbReference>
<comment type="caution">
    <text evidence="2">The sequence shown here is derived from an EMBL/GenBank/DDBJ whole genome shotgun (WGS) entry which is preliminary data.</text>
</comment>
<evidence type="ECO:0000313" key="2">
    <source>
        <dbReference type="EMBL" id="GAA5531047.1"/>
    </source>
</evidence>
<dbReference type="Pfam" id="PF09369">
    <property type="entry name" value="MZB"/>
    <property type="match status" value="1"/>
</dbReference>
<gene>
    <name evidence="2" type="ORF">Hgul01_04871</name>
</gene>
<sequence length="617" mass="67770">MTNPNLSVGDIRPSQVVQSFGIGSLIDLPHLSVMVLGLDDWSVDGRNEVSEDRLLAAVQAELGSQVARLMHPPVEAATSSGMVYSGSPLVGVPVATFPRWMVCPLCRQLLAIESALVQLKTDPVRPDRARYVHTNCGKAKAPPTMVPSRFLVGCEHGHLDDFPWSYFVHGQQVSCPGVLRIIEAGVTGEAAEIYIECDGCQHGVGGKSRRPLSDAFGEKGRSSLPACRGRHPHVRMFSDEPCVKPLKTLALGASNTWFGVMASALSLPQAVDPVAQIVEEHWLHFNRATSQADLEAMRRFQVIPPYPTISDPALWAAIEARRQGHAIDNPKTLKTPEWHTLRQPLDAPSSRHFRAVPTSVPDGMAMLRQVVLVERLREVRALLGFTRIRAFGDFEEATSDDQALVGLSRGKPTWVPATDVYGEGIFLEFDEAMIQRWCQRAAVQQRQRDFQAAHRTWRTQRRLDPNQGYPDIRYTLLHSLAHALIRQLAVACGYAMASLRERIYALEPTADDGPMAGILIYTAAADSEGTLGGLVQLGAPEFLGYHLRAALETLHICASDPLCADHEPQTEPGLLHGAACHACLFLPETSCERGNKYLDRSLVVATVERDDLAFFTG</sequence>
<reference evidence="2 3" key="1">
    <citation type="submission" date="2024-02" db="EMBL/GenBank/DDBJ databases">
        <title>Herpetosiphon gulosus NBRC 112829.</title>
        <authorList>
            <person name="Ichikawa N."/>
            <person name="Katano-Makiyama Y."/>
            <person name="Hidaka K."/>
        </authorList>
    </citation>
    <scope>NUCLEOTIDE SEQUENCE [LARGE SCALE GENOMIC DNA]</scope>
    <source>
        <strain evidence="2 3">NBRC 112829</strain>
    </source>
</reference>
<dbReference type="Proteomes" id="UP001428290">
    <property type="component" value="Unassembled WGS sequence"/>
</dbReference>
<dbReference type="InterPro" id="IPR047721">
    <property type="entry name" value="DrmB"/>
</dbReference>
<dbReference type="EMBL" id="BAABRU010000030">
    <property type="protein sequence ID" value="GAA5531047.1"/>
    <property type="molecule type" value="Genomic_DNA"/>
</dbReference>